<feature type="compositionally biased region" description="Basic and acidic residues" evidence="3">
    <location>
        <begin position="466"/>
        <end position="476"/>
    </location>
</feature>
<protein>
    <recommendedName>
        <fullName evidence="4">LXG domain-containing protein</fullName>
    </recommendedName>
</protein>
<comment type="similarity">
    <text evidence="1">In the N-terminal section; belongs to the LXG family.</text>
</comment>
<keyword evidence="6" id="KW-1185">Reference proteome</keyword>
<evidence type="ECO:0000259" key="4">
    <source>
        <dbReference type="PROSITE" id="PS51756"/>
    </source>
</evidence>
<dbReference type="KEGG" id="lact:D7I46_08490"/>
<feature type="coiled-coil region" evidence="2">
    <location>
        <begin position="141"/>
        <end position="168"/>
    </location>
</feature>
<feature type="domain" description="LXG" evidence="4">
    <location>
        <begin position="1"/>
        <end position="242"/>
    </location>
</feature>
<evidence type="ECO:0000256" key="2">
    <source>
        <dbReference type="SAM" id="Coils"/>
    </source>
</evidence>
<dbReference type="AlphaFoldDB" id="A0A387BJA1"/>
<evidence type="ECO:0000313" key="6">
    <source>
        <dbReference type="Proteomes" id="UP000269374"/>
    </source>
</evidence>
<dbReference type="RefSeq" id="WP_120772507.1">
    <property type="nucleotide sequence ID" value="NZ_CP032627.1"/>
</dbReference>
<reference evidence="5 6" key="1">
    <citation type="submission" date="2018-09" db="EMBL/GenBank/DDBJ databases">
        <title>Genome sequencing of strain 1JSPR-7.</title>
        <authorList>
            <person name="Heo J."/>
            <person name="Kim S.-J."/>
            <person name="Kwon S.-W."/>
        </authorList>
    </citation>
    <scope>NUCLEOTIDE SEQUENCE [LARGE SCALE GENOMIC DNA]</scope>
    <source>
        <strain evidence="5 6">1JSPR-7</strain>
    </source>
</reference>
<evidence type="ECO:0000256" key="3">
    <source>
        <dbReference type="SAM" id="MobiDB-lite"/>
    </source>
</evidence>
<accession>A0A387BJA1</accession>
<dbReference type="PROSITE" id="PS51756">
    <property type="entry name" value="LXG"/>
    <property type="match status" value="1"/>
</dbReference>
<feature type="compositionally biased region" description="Polar residues" evidence="3">
    <location>
        <begin position="480"/>
        <end position="496"/>
    </location>
</feature>
<proteinExistence type="inferred from homology"/>
<evidence type="ECO:0000256" key="1">
    <source>
        <dbReference type="ARBA" id="ARBA00034117"/>
    </source>
</evidence>
<keyword evidence="2" id="KW-0175">Coiled coil</keyword>
<sequence>MVVYDSSDSDHLMQVMTANLKSAKEIFNRLSKGSTHLVDTINSGTLSGAAYTAGKELFVAYINPMLQKLSQAISDIESDLVAYRNADGNVRQYESHLDEVLIKQQLNNTKELIRLFQQKIDDDQDLMKNLQSAASGDFGQIAANMAEIPGLQEQLDNLEQVKTMHEHELAALETFVSSTSSLFTDSLQAFKYALQGVSIINQSRASFNGHITFPAGVNMSWITRLKNEKFDSKLSTKMGNRESGLLYPQYKNNPKAMTAMEKFLEAVAEGKSKSELNELYDNLVGFTKNKADLDELNGIVKDLQLTYPSGKLTLRTSRPKVMNNDDIETKTVSYTVNGIQQNFSETKNLSTGKLLSQSNGGLNNFMGVMDNLNGVGAGQPGYEASGLRESSDLKYSLDPKANIGEVKGVESIEPNDRLVYKEGAGANIALGAMAAEGEREDVQAAVNTTTVEKGSDYLAGQANNKKQTEATSKEAAKSAYNASHYQGSPYNNTPND</sequence>
<feature type="region of interest" description="Disordered" evidence="3">
    <location>
        <begin position="456"/>
        <end position="496"/>
    </location>
</feature>
<organism evidence="5 6">
    <name type="scientific">Lactococcus allomyrinae</name>
    <dbReference type="NCBI Taxonomy" id="2419773"/>
    <lineage>
        <taxon>Bacteria</taxon>
        <taxon>Bacillati</taxon>
        <taxon>Bacillota</taxon>
        <taxon>Bacilli</taxon>
        <taxon>Lactobacillales</taxon>
        <taxon>Streptococcaceae</taxon>
        <taxon>Lactococcus</taxon>
    </lineage>
</organism>
<dbReference type="Proteomes" id="UP000269374">
    <property type="component" value="Chromosome"/>
</dbReference>
<gene>
    <name evidence="5" type="ORF">D7I46_08490</name>
</gene>
<dbReference type="InterPro" id="IPR006829">
    <property type="entry name" value="LXG_dom"/>
</dbReference>
<name>A0A387BJA1_9LACT</name>
<dbReference type="EMBL" id="CP032627">
    <property type="protein sequence ID" value="AYG01127.1"/>
    <property type="molecule type" value="Genomic_DNA"/>
</dbReference>
<dbReference type="OrthoDB" id="2234398at2"/>
<evidence type="ECO:0000313" key="5">
    <source>
        <dbReference type="EMBL" id="AYG01127.1"/>
    </source>
</evidence>